<evidence type="ECO:0000256" key="6">
    <source>
        <dbReference type="SAM" id="Phobius"/>
    </source>
</evidence>
<sequence length="155" mass="18363">MVNWHALYHRYRHFLRYTFYGFIASAVNVGVYFLFTHVWQWPYIIGNNIAWLIGNIVSFLLTKSLVFHSRYDDWLVVTSEAVSFLGFRLLSLVADNVIMFVGISLIHIPSMWTKIGDQILVGLFNYATSRWTFLKQNHFAAERIRQRRDAKKRIE</sequence>
<protein>
    <recommendedName>
        <fullName evidence="7">GtrA/DPMS transmembrane domain-containing protein</fullName>
    </recommendedName>
</protein>
<feature type="domain" description="GtrA/DPMS transmembrane" evidence="7">
    <location>
        <begin position="16"/>
        <end position="131"/>
    </location>
</feature>
<keyword evidence="9" id="KW-1185">Reference proteome</keyword>
<keyword evidence="5 6" id="KW-0472">Membrane</keyword>
<keyword evidence="4 6" id="KW-1133">Transmembrane helix</keyword>
<organism evidence="8 9">
    <name type="scientific">Schleiferilactobacillus perolens DSM 12744</name>
    <dbReference type="NCBI Taxonomy" id="1423792"/>
    <lineage>
        <taxon>Bacteria</taxon>
        <taxon>Bacillati</taxon>
        <taxon>Bacillota</taxon>
        <taxon>Bacilli</taxon>
        <taxon>Lactobacillales</taxon>
        <taxon>Lactobacillaceae</taxon>
        <taxon>Schleiferilactobacillus</taxon>
    </lineage>
</organism>
<dbReference type="PATRIC" id="fig|1423792.3.peg.2218"/>
<dbReference type="PANTHER" id="PTHR38459:SF5">
    <property type="entry name" value="CELL WALL TEICHOIC ACID GLYCOSYLATION PROTEIN GTCA"/>
    <property type="match status" value="1"/>
</dbReference>
<evidence type="ECO:0000259" key="7">
    <source>
        <dbReference type="Pfam" id="PF04138"/>
    </source>
</evidence>
<evidence type="ECO:0000256" key="3">
    <source>
        <dbReference type="ARBA" id="ARBA00022692"/>
    </source>
</evidence>
<dbReference type="InterPro" id="IPR051401">
    <property type="entry name" value="GtrA_CellWall_Glycosyl"/>
</dbReference>
<dbReference type="STRING" id="1423792.FD09_GL002177"/>
<proteinExistence type="inferred from homology"/>
<dbReference type="EMBL" id="AZEC01000004">
    <property type="protein sequence ID" value="KRL13348.1"/>
    <property type="molecule type" value="Genomic_DNA"/>
</dbReference>
<dbReference type="InterPro" id="IPR007267">
    <property type="entry name" value="GtrA_DPMS_TM"/>
</dbReference>
<comment type="subcellular location">
    <subcellularLocation>
        <location evidence="1">Membrane</location>
        <topology evidence="1">Multi-pass membrane protein</topology>
    </subcellularLocation>
</comment>
<dbReference type="Pfam" id="PF04138">
    <property type="entry name" value="GtrA_DPMS_TM"/>
    <property type="match status" value="1"/>
</dbReference>
<evidence type="ECO:0000256" key="2">
    <source>
        <dbReference type="ARBA" id="ARBA00009399"/>
    </source>
</evidence>
<evidence type="ECO:0000256" key="5">
    <source>
        <dbReference type="ARBA" id="ARBA00023136"/>
    </source>
</evidence>
<reference evidence="8 9" key="1">
    <citation type="journal article" date="2015" name="Genome Announc.">
        <title>Expanding the biotechnology potential of lactobacilli through comparative genomics of 213 strains and associated genera.</title>
        <authorList>
            <person name="Sun Z."/>
            <person name="Harris H.M."/>
            <person name="McCann A."/>
            <person name="Guo C."/>
            <person name="Argimon S."/>
            <person name="Zhang W."/>
            <person name="Yang X."/>
            <person name="Jeffery I.B."/>
            <person name="Cooney J.C."/>
            <person name="Kagawa T.F."/>
            <person name="Liu W."/>
            <person name="Song Y."/>
            <person name="Salvetti E."/>
            <person name="Wrobel A."/>
            <person name="Rasinkangas P."/>
            <person name="Parkhill J."/>
            <person name="Rea M.C."/>
            <person name="O'Sullivan O."/>
            <person name="Ritari J."/>
            <person name="Douillard F.P."/>
            <person name="Paul Ross R."/>
            <person name="Yang R."/>
            <person name="Briner A.E."/>
            <person name="Felis G.E."/>
            <person name="de Vos W.M."/>
            <person name="Barrangou R."/>
            <person name="Klaenhammer T.R."/>
            <person name="Caufield P.W."/>
            <person name="Cui Y."/>
            <person name="Zhang H."/>
            <person name="O'Toole P.W."/>
        </authorList>
    </citation>
    <scope>NUCLEOTIDE SEQUENCE [LARGE SCALE GENOMIC DNA]</scope>
    <source>
        <strain evidence="8 9">DSM 12744</strain>
    </source>
</reference>
<feature type="transmembrane region" description="Helical" evidence="6">
    <location>
        <begin position="17"/>
        <end position="35"/>
    </location>
</feature>
<dbReference type="OrthoDB" id="2317964at2"/>
<dbReference type="GO" id="GO:0000271">
    <property type="term" value="P:polysaccharide biosynthetic process"/>
    <property type="evidence" value="ECO:0007669"/>
    <property type="project" value="InterPro"/>
</dbReference>
<dbReference type="AlphaFoldDB" id="A0A0R1N4X5"/>
<keyword evidence="3 6" id="KW-0812">Transmembrane</keyword>
<dbReference type="GO" id="GO:0005886">
    <property type="term" value="C:plasma membrane"/>
    <property type="evidence" value="ECO:0007669"/>
    <property type="project" value="TreeGrafter"/>
</dbReference>
<comment type="caution">
    <text evidence="8">The sequence shown here is derived from an EMBL/GenBank/DDBJ whole genome shotgun (WGS) entry which is preliminary data.</text>
</comment>
<accession>A0A0R1N4X5</accession>
<evidence type="ECO:0000313" key="9">
    <source>
        <dbReference type="Proteomes" id="UP000051330"/>
    </source>
</evidence>
<dbReference type="PANTHER" id="PTHR38459">
    <property type="entry name" value="PROPHAGE BACTOPRENOL-LINKED GLUCOSE TRANSLOCASE HOMOLOG"/>
    <property type="match status" value="1"/>
</dbReference>
<evidence type="ECO:0000256" key="4">
    <source>
        <dbReference type="ARBA" id="ARBA00022989"/>
    </source>
</evidence>
<evidence type="ECO:0000256" key="1">
    <source>
        <dbReference type="ARBA" id="ARBA00004141"/>
    </source>
</evidence>
<gene>
    <name evidence="8" type="ORF">FD09_GL002177</name>
</gene>
<evidence type="ECO:0000313" key="8">
    <source>
        <dbReference type="EMBL" id="KRL13348.1"/>
    </source>
</evidence>
<name>A0A0R1N4X5_9LACO</name>
<dbReference type="RefSeq" id="WP_057819265.1">
    <property type="nucleotide sequence ID" value="NZ_AZEC01000004.1"/>
</dbReference>
<comment type="similarity">
    <text evidence="2">Belongs to the GtrA family.</text>
</comment>
<feature type="transmembrane region" description="Helical" evidence="6">
    <location>
        <begin position="41"/>
        <end position="62"/>
    </location>
</feature>
<dbReference type="Proteomes" id="UP000051330">
    <property type="component" value="Unassembled WGS sequence"/>
</dbReference>